<dbReference type="Proteomes" id="UP000007100">
    <property type="component" value="Chromosome"/>
</dbReference>
<gene>
    <name evidence="2" type="ordered locus">ACMV_19430</name>
</gene>
<proteinExistence type="predicted"/>
<reference evidence="2 3" key="1">
    <citation type="submission" date="2010-12" db="EMBL/GenBank/DDBJ databases">
        <title>Whole genome sequence of Acidiphilium multivorum AIU301.</title>
        <authorList>
            <person name="Narita-Yamada S."/>
            <person name="Nakamura S."/>
            <person name="Ito N."/>
            <person name="Takarada H."/>
            <person name="Katano Y."/>
            <person name="Nakazawa H."/>
            <person name="Hosoyama A."/>
            <person name="Yamada R."/>
            <person name="Fujita N."/>
        </authorList>
    </citation>
    <scope>NUCLEOTIDE SEQUENCE [LARGE SCALE GENOMIC DNA]</scope>
    <source>
        <strain evidence="3">DSM 11245 / JCM 8867 / AIU301</strain>
    </source>
</reference>
<keyword evidence="3" id="KW-1185">Reference proteome</keyword>
<feature type="region of interest" description="Disordered" evidence="1">
    <location>
        <begin position="28"/>
        <end position="65"/>
    </location>
</feature>
<sequence>MFATLVACADPPRIAMVDSTLVRAHRAAAGGKGGCKARRSAGRGVDGRPGSTPSRMSRGASPPSS</sequence>
<dbReference type="HOGENOM" id="CLU_2839737_0_0_5"/>
<organism evidence="2 3">
    <name type="scientific">Acidiphilium multivorum (strain DSM 11245 / JCM 8867 / NBRC 100883 / AIU 301)</name>
    <dbReference type="NCBI Taxonomy" id="926570"/>
    <lineage>
        <taxon>Bacteria</taxon>
        <taxon>Pseudomonadati</taxon>
        <taxon>Pseudomonadota</taxon>
        <taxon>Alphaproteobacteria</taxon>
        <taxon>Acetobacterales</taxon>
        <taxon>Acidocellaceae</taxon>
        <taxon>Acidiphilium</taxon>
    </lineage>
</organism>
<dbReference type="EMBL" id="AP012035">
    <property type="protein sequence ID" value="BAJ81290.1"/>
    <property type="molecule type" value="Genomic_DNA"/>
</dbReference>
<accession>F0IZT0</accession>
<dbReference type="AlphaFoldDB" id="F0IZT0"/>
<evidence type="ECO:0000256" key="1">
    <source>
        <dbReference type="SAM" id="MobiDB-lite"/>
    </source>
</evidence>
<dbReference type="KEGG" id="amv:ACMV_19430"/>
<evidence type="ECO:0008006" key="4">
    <source>
        <dbReference type="Google" id="ProtNLM"/>
    </source>
</evidence>
<name>F0IZT0_ACIMA</name>
<evidence type="ECO:0000313" key="2">
    <source>
        <dbReference type="EMBL" id="BAJ81290.1"/>
    </source>
</evidence>
<protein>
    <recommendedName>
        <fullName evidence="4">Transposase</fullName>
    </recommendedName>
</protein>
<evidence type="ECO:0000313" key="3">
    <source>
        <dbReference type="Proteomes" id="UP000007100"/>
    </source>
</evidence>